<proteinExistence type="predicted"/>
<keyword evidence="2" id="KW-0479">Metal-binding</keyword>
<keyword evidence="1" id="KW-0001">2Fe-2S</keyword>
<dbReference type="GO" id="GO:0046872">
    <property type="term" value="F:metal ion binding"/>
    <property type="evidence" value="ECO:0007669"/>
    <property type="project" value="UniProtKB-KW"/>
</dbReference>
<dbReference type="KEGG" id="haei:MUN82_05770"/>
<evidence type="ECO:0000256" key="3">
    <source>
        <dbReference type="ARBA" id="ARBA00023004"/>
    </source>
</evidence>
<keyword evidence="4" id="KW-0411">Iron-sulfur</keyword>
<dbReference type="GO" id="GO:0016491">
    <property type="term" value="F:oxidoreductase activity"/>
    <property type="evidence" value="ECO:0007669"/>
    <property type="project" value="InterPro"/>
</dbReference>
<keyword evidence="7" id="KW-1185">Reference proteome</keyword>
<dbReference type="SUPFAM" id="SSF47741">
    <property type="entry name" value="CO dehydrogenase ISP C-domain like"/>
    <property type="match status" value="1"/>
</dbReference>
<accession>A0A8T9T094</accession>
<dbReference type="SUPFAM" id="SSF54292">
    <property type="entry name" value="2Fe-2S ferredoxin-like"/>
    <property type="match status" value="1"/>
</dbReference>
<dbReference type="InterPro" id="IPR012675">
    <property type="entry name" value="Beta-grasp_dom_sf"/>
</dbReference>
<dbReference type="RefSeq" id="WP_245095687.1">
    <property type="nucleotide sequence ID" value="NZ_CP095053.1"/>
</dbReference>
<dbReference type="InterPro" id="IPR051452">
    <property type="entry name" value="Diverse_Oxidoreductases"/>
</dbReference>
<dbReference type="PROSITE" id="PS51085">
    <property type="entry name" value="2FE2S_FER_2"/>
    <property type="match status" value="1"/>
</dbReference>
<dbReference type="InterPro" id="IPR001041">
    <property type="entry name" value="2Fe-2S_ferredoxin-type"/>
</dbReference>
<sequence length="159" mass="17317">MEADITLLVNGRQHTVRVDPATPLLYVLRDQLQLNGPKFGCGLMQCGACMVLLDDVAWPSCQLPVHDVTGGIRITTLEGLAKPDGTLHPVQQAFVDEQAAQCGFCLNGMVMSTVATLQQYPKADEETIRNGMLRVLCRCCVQHRAIRAAQKVVAANKKS</sequence>
<dbReference type="Pfam" id="PF00111">
    <property type="entry name" value="Fer2"/>
    <property type="match status" value="1"/>
</dbReference>
<organism evidence="6 7">
    <name type="scientific">Hymenobacter aerilatus</name>
    <dbReference type="NCBI Taxonomy" id="2932251"/>
    <lineage>
        <taxon>Bacteria</taxon>
        <taxon>Pseudomonadati</taxon>
        <taxon>Bacteroidota</taxon>
        <taxon>Cytophagia</taxon>
        <taxon>Cytophagales</taxon>
        <taxon>Hymenobacteraceae</taxon>
        <taxon>Hymenobacter</taxon>
    </lineage>
</organism>
<protein>
    <submittedName>
        <fullName evidence="6">(2Fe-2S)-binding protein</fullName>
    </submittedName>
</protein>
<dbReference type="PANTHER" id="PTHR44379:SF6">
    <property type="entry name" value="BLR6046 PROTEIN"/>
    <property type="match status" value="1"/>
</dbReference>
<dbReference type="Pfam" id="PF01799">
    <property type="entry name" value="Fer2_2"/>
    <property type="match status" value="1"/>
</dbReference>
<dbReference type="InterPro" id="IPR036010">
    <property type="entry name" value="2Fe-2S_ferredoxin-like_sf"/>
</dbReference>
<evidence type="ECO:0000256" key="4">
    <source>
        <dbReference type="ARBA" id="ARBA00023014"/>
    </source>
</evidence>
<gene>
    <name evidence="6" type="ORF">MUN82_05770</name>
</gene>
<feature type="domain" description="2Fe-2S ferredoxin-type" evidence="5">
    <location>
        <begin position="3"/>
        <end position="80"/>
    </location>
</feature>
<dbReference type="Gene3D" id="1.10.150.120">
    <property type="entry name" value="[2Fe-2S]-binding domain"/>
    <property type="match status" value="1"/>
</dbReference>
<name>A0A8T9T094_9BACT</name>
<dbReference type="EMBL" id="CP095053">
    <property type="protein sequence ID" value="UOR06604.1"/>
    <property type="molecule type" value="Genomic_DNA"/>
</dbReference>
<evidence type="ECO:0000256" key="1">
    <source>
        <dbReference type="ARBA" id="ARBA00022714"/>
    </source>
</evidence>
<dbReference type="Proteomes" id="UP000829925">
    <property type="component" value="Chromosome"/>
</dbReference>
<dbReference type="AlphaFoldDB" id="A0A8T9T094"/>
<dbReference type="GO" id="GO:0051537">
    <property type="term" value="F:2 iron, 2 sulfur cluster binding"/>
    <property type="evidence" value="ECO:0007669"/>
    <property type="project" value="UniProtKB-KW"/>
</dbReference>
<dbReference type="PANTHER" id="PTHR44379">
    <property type="entry name" value="OXIDOREDUCTASE WITH IRON-SULFUR SUBUNIT"/>
    <property type="match status" value="1"/>
</dbReference>
<dbReference type="CDD" id="cd00207">
    <property type="entry name" value="fer2"/>
    <property type="match status" value="1"/>
</dbReference>
<reference evidence="6 7" key="1">
    <citation type="submission" date="2022-04" db="EMBL/GenBank/DDBJ databases">
        <title>Hymenobacter sp. isolated from the air.</title>
        <authorList>
            <person name="Won M."/>
            <person name="Lee C.-M."/>
            <person name="Woen H.-Y."/>
            <person name="Kwon S.-W."/>
        </authorList>
    </citation>
    <scope>NUCLEOTIDE SEQUENCE [LARGE SCALE GENOMIC DNA]</scope>
    <source>
        <strain evidence="7">5413 J-13</strain>
    </source>
</reference>
<evidence type="ECO:0000259" key="5">
    <source>
        <dbReference type="PROSITE" id="PS51085"/>
    </source>
</evidence>
<evidence type="ECO:0000313" key="6">
    <source>
        <dbReference type="EMBL" id="UOR06604.1"/>
    </source>
</evidence>
<dbReference type="InterPro" id="IPR002888">
    <property type="entry name" value="2Fe-2S-bd"/>
</dbReference>
<evidence type="ECO:0000256" key="2">
    <source>
        <dbReference type="ARBA" id="ARBA00022723"/>
    </source>
</evidence>
<evidence type="ECO:0000313" key="7">
    <source>
        <dbReference type="Proteomes" id="UP000829925"/>
    </source>
</evidence>
<dbReference type="Gene3D" id="3.10.20.30">
    <property type="match status" value="1"/>
</dbReference>
<keyword evidence="3" id="KW-0408">Iron</keyword>
<dbReference type="InterPro" id="IPR036884">
    <property type="entry name" value="2Fe-2S-bd_dom_sf"/>
</dbReference>